<dbReference type="VEuPathDB" id="FungiDB:RhiirA1_529282"/>
<dbReference type="PROSITE" id="PS51468">
    <property type="entry name" value="VIT"/>
    <property type="match status" value="1"/>
</dbReference>
<dbReference type="SMART" id="SM00609">
    <property type="entry name" value="VIT"/>
    <property type="match status" value="1"/>
</dbReference>
<evidence type="ECO:0000259" key="2">
    <source>
        <dbReference type="PROSITE" id="PS51468"/>
    </source>
</evidence>
<name>A0A2N1NL13_9GLOM</name>
<dbReference type="InterPro" id="IPR016024">
    <property type="entry name" value="ARM-type_fold"/>
</dbReference>
<dbReference type="Proteomes" id="UP000233469">
    <property type="component" value="Unassembled WGS sequence"/>
</dbReference>
<feature type="region of interest" description="Disordered" evidence="1">
    <location>
        <begin position="493"/>
        <end position="538"/>
    </location>
</feature>
<protein>
    <recommendedName>
        <fullName evidence="2">VIT domain-containing protein</fullName>
    </recommendedName>
</protein>
<dbReference type="VEuPathDB" id="FungiDB:RhiirFUN_005254"/>
<dbReference type="VEuPathDB" id="FungiDB:FUN_005563"/>
<dbReference type="AlphaFoldDB" id="A0A2N1NL13"/>
<dbReference type="PANTHER" id="PTHR45737:SF6">
    <property type="entry name" value="VON WILLEBRAND FACTOR A DOMAIN-CONTAINING PROTEIN 5A"/>
    <property type="match status" value="1"/>
</dbReference>
<organism evidence="3 4">
    <name type="scientific">Rhizophagus irregularis</name>
    <dbReference type="NCBI Taxonomy" id="588596"/>
    <lineage>
        <taxon>Eukaryota</taxon>
        <taxon>Fungi</taxon>
        <taxon>Fungi incertae sedis</taxon>
        <taxon>Mucoromycota</taxon>
        <taxon>Glomeromycotina</taxon>
        <taxon>Glomeromycetes</taxon>
        <taxon>Glomerales</taxon>
        <taxon>Glomeraceae</taxon>
        <taxon>Rhizophagus</taxon>
    </lineage>
</organism>
<reference evidence="3 4" key="1">
    <citation type="submission" date="2016-04" db="EMBL/GenBank/DDBJ databases">
        <title>Genome analyses suggest a sexual origin of heterokaryosis in a supposedly ancient asexual fungus.</title>
        <authorList>
            <person name="Ropars J."/>
            <person name="Sedzielewska K."/>
            <person name="Noel J."/>
            <person name="Charron P."/>
            <person name="Farinelli L."/>
            <person name="Marton T."/>
            <person name="Kruger M."/>
            <person name="Pelin A."/>
            <person name="Brachmann A."/>
            <person name="Corradi N."/>
        </authorList>
    </citation>
    <scope>NUCLEOTIDE SEQUENCE [LARGE SCALE GENOMIC DNA]</scope>
    <source>
        <strain evidence="3 4">C2</strain>
    </source>
</reference>
<evidence type="ECO:0000313" key="4">
    <source>
        <dbReference type="Proteomes" id="UP000233469"/>
    </source>
</evidence>
<dbReference type="InterPro" id="IPR002035">
    <property type="entry name" value="VWF_A"/>
</dbReference>
<evidence type="ECO:0000313" key="3">
    <source>
        <dbReference type="EMBL" id="PKK74607.1"/>
    </source>
</evidence>
<feature type="domain" description="VIT" evidence="2">
    <location>
        <begin position="7"/>
        <end position="136"/>
    </location>
</feature>
<dbReference type="EMBL" id="LLXL01000294">
    <property type="protein sequence ID" value="PKK74607.1"/>
    <property type="molecule type" value="Genomic_DNA"/>
</dbReference>
<reference evidence="3 4" key="2">
    <citation type="submission" date="2017-10" db="EMBL/GenBank/DDBJ databases">
        <title>Extensive intraspecific genome diversity in a model arbuscular mycorrhizal fungus.</title>
        <authorList>
            <person name="Chen E.C.H."/>
            <person name="Morin E."/>
            <person name="Baudet D."/>
            <person name="Noel J."/>
            <person name="Ndikumana S."/>
            <person name="Charron P."/>
            <person name="St-Onge C."/>
            <person name="Giorgi J."/>
            <person name="Grigoriev I.V."/>
            <person name="Roux C."/>
            <person name="Martin F.M."/>
            <person name="Corradi N."/>
        </authorList>
    </citation>
    <scope>NUCLEOTIDE SEQUENCE [LARGE SCALE GENOMIC DNA]</scope>
    <source>
        <strain evidence="3 4">C2</strain>
    </source>
</reference>
<comment type="caution">
    <text evidence="3">The sequence shown here is derived from an EMBL/GenBank/DDBJ whole genome shotgun (WGS) entry which is preliminary data.</text>
</comment>
<evidence type="ECO:0000256" key="1">
    <source>
        <dbReference type="SAM" id="MobiDB-lite"/>
    </source>
</evidence>
<dbReference type="InterPro" id="IPR013694">
    <property type="entry name" value="VIT"/>
</dbReference>
<gene>
    <name evidence="3" type="ORF">RhiirC2_846700</name>
</gene>
<dbReference type="Pfam" id="PF08487">
    <property type="entry name" value="VIT"/>
    <property type="match status" value="1"/>
</dbReference>
<dbReference type="PANTHER" id="PTHR45737">
    <property type="entry name" value="VON WILLEBRAND FACTOR A DOMAIN-CONTAINING PROTEIN 5A"/>
    <property type="match status" value="1"/>
</dbReference>
<dbReference type="SUPFAM" id="SSF48371">
    <property type="entry name" value="ARM repeat"/>
    <property type="match status" value="1"/>
</dbReference>
<accession>A0A2N1NL13</accession>
<feature type="compositionally biased region" description="Acidic residues" evidence="1">
    <location>
        <begin position="498"/>
        <end position="527"/>
    </location>
</feature>
<proteinExistence type="predicted"/>
<dbReference type="Pfam" id="PF13768">
    <property type="entry name" value="VWA_3"/>
    <property type="match status" value="1"/>
</dbReference>
<sequence length="998" mass="115163">MQLYGLFSISEQQYIQQYKPIILQNVKVLANVIDMISEVTIHQTYKYIESNQIQAVYKFPILNSSTICNFEAKIDDERKIKGKVKEVDQATKEYEEAIKEGNVALTIDDQLPDVFQCFIGTISSGQTIEIKLTYVSELRQNTESEGIRFILPTAIAQKYNYYSLEKNSEVDFENNHLSEFDSENCKIEISVTCRMTEVITSVESPTHSTKSALNVGDAKLTKVKLNEKISYLEKDFVLVFSSQGLDKPRAFVEYNPKTGTNCAMLTLVPQCIPYIGQSEFIFIVDVSLDSQTLSHILKALELALYSLPEDSLFNVISQNSSLFPEKSQKYSQSTFTTALEFVQNISQQNIFNEFNLYSTLESIFNALTNNSTKIFYLTNSYSITKQYEQIKELFHNQKMVNENFNFFTLFVGDENSNNDIYNYFDLLTKLGRGYSTFTNFNDKFEKKLISIIKNSLEIPLSNYEINWIEDVGDTELLDYSDEKEIIVLDNEEGYNGYDVDDDDDDEDDDDVDDDDDDDDDDNEDKIEESDKVRSQLDESTYLAPNLSHDNNNQRPKILQAPSAIPLIYNKHNAIVYALLTKGIKPSKTLHIKAQSQQGLVQFNVPLDSHVIKGKIIHTLAAKKFIDFEENNLNNFKGKSVDSDSKVKDKIISLGKTYNLISTYTSFLAINKWSEIFSSKTPSDINNTPISIYHNYKPNNNSFAYFKDFTKRIFSPSYTPSTVSSELCNLSINSNCILSRYTGNFTYFTSNLLTNPVTFIKNGIDEVIDRYSYETLTLGIKHKHPIYYLGNGLVMYGSVVYKIVRKFEQFPVFGGLFVRPVVRFIDESILNNMRSLGRTRLELEELSPEEFDKHFRENIFESHEGMINPIIVHVETLFNFLKLFSFDGKILDEIKFYEFFGKDKNQIKLNDDDDDNDDDKVDNNNEEIEKECLLIAISLAYFEIILWKEFKEESIMFYNKSERSLKKMIKIKEGEDLDLDEKYNELLGKARKLINNWFD</sequence>